<evidence type="ECO:0000313" key="10">
    <source>
        <dbReference type="EMBL" id="GFE53992.1"/>
    </source>
</evidence>
<dbReference type="Gene3D" id="2.40.70.10">
    <property type="entry name" value="Acid Proteases"/>
    <property type="match status" value="2"/>
</dbReference>
<dbReference type="GO" id="GO:0016485">
    <property type="term" value="P:protein processing"/>
    <property type="evidence" value="ECO:0007669"/>
    <property type="project" value="UniProtKB-ARBA"/>
</dbReference>
<keyword evidence="3 7" id="KW-0064">Aspartyl protease</keyword>
<dbReference type="InterPro" id="IPR001461">
    <property type="entry name" value="Aspartic_peptidase_A1"/>
</dbReference>
<keyword evidence="8" id="KW-0732">Signal</keyword>
<dbReference type="Proteomes" id="UP001057455">
    <property type="component" value="Unassembled WGS sequence"/>
</dbReference>
<reference evidence="10" key="1">
    <citation type="submission" date="2019-12" db="EMBL/GenBank/DDBJ databases">
        <title>Genome sequence of Babesia ovis.</title>
        <authorList>
            <person name="Yamagishi J."/>
            <person name="Sevinc F."/>
            <person name="Xuan X."/>
        </authorList>
    </citation>
    <scope>NUCLEOTIDE SEQUENCE</scope>
    <source>
        <strain evidence="10">Selcuk</strain>
    </source>
</reference>
<evidence type="ECO:0000256" key="7">
    <source>
        <dbReference type="RuleBase" id="RU000454"/>
    </source>
</evidence>
<dbReference type="EMBL" id="BLIY01000008">
    <property type="protein sequence ID" value="GFE53992.1"/>
    <property type="molecule type" value="Genomic_DNA"/>
</dbReference>
<dbReference type="InterPro" id="IPR034164">
    <property type="entry name" value="Pepsin-like_dom"/>
</dbReference>
<evidence type="ECO:0000256" key="1">
    <source>
        <dbReference type="ARBA" id="ARBA00007447"/>
    </source>
</evidence>
<keyword evidence="4 7" id="KW-0378">Hydrolase</keyword>
<dbReference type="OrthoDB" id="771136at2759"/>
<feature type="disulfide bond" evidence="6">
    <location>
        <begin position="180"/>
        <end position="185"/>
    </location>
</feature>
<feature type="signal peptide" evidence="8">
    <location>
        <begin position="1"/>
        <end position="22"/>
    </location>
</feature>
<dbReference type="PROSITE" id="PS00141">
    <property type="entry name" value="ASP_PROTEASE"/>
    <property type="match status" value="1"/>
</dbReference>
<feature type="chain" id="PRO_5040772887" evidence="8">
    <location>
        <begin position="23"/>
        <end position="468"/>
    </location>
</feature>
<dbReference type="PANTHER" id="PTHR47966">
    <property type="entry name" value="BETA-SITE APP-CLEAVING ENZYME, ISOFORM A-RELATED"/>
    <property type="match status" value="1"/>
</dbReference>
<evidence type="ECO:0000256" key="8">
    <source>
        <dbReference type="SAM" id="SignalP"/>
    </source>
</evidence>
<gene>
    <name evidence="10" type="ORF">BaOVIS_013960</name>
</gene>
<dbReference type="InterPro" id="IPR033121">
    <property type="entry name" value="PEPTIDASE_A1"/>
</dbReference>
<sequence length="468" mass="52326">MNFRRAQSIAVTAVLLFVTAVCRDVGGNQLQRTVTNCDRCVRFDDNNCKVCLHKGNMPEISIPLKRYNVSDNTSALQIAANNHDLFRKGKVSFAKRSQGFFGSIGYNKDVSGNKTLHVKTKDDKRSLGLFKRSDYSKYIPISETKDSLYIGEIKIGTPPQTIHPIFDTGSTNMWVVGSTCKDPSCLKVSRYNASRSSTFESLKNPVKIHVKFGTGEIEGYPAKETVRIGDTIIPKQTLAVVESEDSGNQGANIFDKINFEGIVGLAFPEMSSIPGIPIFDHMALLKNMKHKEFAFYIGENDQDSKLMFGGVDPQYYTGDIKMFPVVREHYWEVELDEIYVGDEKLCGDSEKSYLIFDSGTSLNTIPSSYFERFMSYFKTKTCGGNVDYPTITYVLGGERITLEPEQYMLNHNGSCLPAYMQLDVPSEFGNAFIVGSNAFMKHYLTVYHRGTGGQNSMVGIAKARHKTM</sequence>
<comment type="caution">
    <text evidence="10">The sequence shown here is derived from an EMBL/GenBank/DDBJ whole genome shotgun (WGS) entry which is preliminary data.</text>
</comment>
<dbReference type="Pfam" id="PF00026">
    <property type="entry name" value="Asp"/>
    <property type="match status" value="1"/>
</dbReference>
<dbReference type="FunFam" id="2.40.70.10:FF:000115">
    <property type="entry name" value="Lysosomal aspartic protease"/>
    <property type="match status" value="1"/>
</dbReference>
<evidence type="ECO:0000256" key="3">
    <source>
        <dbReference type="ARBA" id="ARBA00022750"/>
    </source>
</evidence>
<feature type="active site" evidence="5">
    <location>
        <position position="167"/>
    </location>
</feature>
<evidence type="ECO:0000256" key="2">
    <source>
        <dbReference type="ARBA" id="ARBA00022670"/>
    </source>
</evidence>
<feature type="active site" evidence="5">
    <location>
        <position position="357"/>
    </location>
</feature>
<evidence type="ECO:0000313" key="11">
    <source>
        <dbReference type="Proteomes" id="UP001057455"/>
    </source>
</evidence>
<dbReference type="CDD" id="cd05471">
    <property type="entry name" value="pepsin_like"/>
    <property type="match status" value="1"/>
</dbReference>
<comment type="similarity">
    <text evidence="1 7">Belongs to the peptidase A1 family.</text>
</comment>
<accession>A0A9W5T9S9</accession>
<keyword evidence="2 7" id="KW-0645">Protease</keyword>
<evidence type="ECO:0000256" key="5">
    <source>
        <dbReference type="PIRSR" id="PIRSR601461-1"/>
    </source>
</evidence>
<evidence type="ECO:0000256" key="4">
    <source>
        <dbReference type="ARBA" id="ARBA00022801"/>
    </source>
</evidence>
<name>A0A9W5T9S9_BABOV</name>
<organism evidence="10 11">
    <name type="scientific">Babesia ovis</name>
    <dbReference type="NCBI Taxonomy" id="5869"/>
    <lineage>
        <taxon>Eukaryota</taxon>
        <taxon>Sar</taxon>
        <taxon>Alveolata</taxon>
        <taxon>Apicomplexa</taxon>
        <taxon>Aconoidasida</taxon>
        <taxon>Piroplasmida</taxon>
        <taxon>Babesiidae</taxon>
        <taxon>Babesia</taxon>
    </lineage>
</organism>
<dbReference type="SUPFAM" id="SSF50630">
    <property type="entry name" value="Acid proteases"/>
    <property type="match status" value="1"/>
</dbReference>
<evidence type="ECO:0000259" key="9">
    <source>
        <dbReference type="PROSITE" id="PS51767"/>
    </source>
</evidence>
<proteinExistence type="inferred from homology"/>
<dbReference type="InterPro" id="IPR001969">
    <property type="entry name" value="Aspartic_peptidase_AS"/>
</dbReference>
<keyword evidence="6" id="KW-1015">Disulfide bond</keyword>
<dbReference type="InterPro" id="IPR021109">
    <property type="entry name" value="Peptidase_aspartic_dom_sf"/>
</dbReference>
<feature type="domain" description="Peptidase A1" evidence="9">
    <location>
        <begin position="149"/>
        <end position="461"/>
    </location>
</feature>
<dbReference type="PRINTS" id="PR00792">
    <property type="entry name" value="PEPSIN"/>
</dbReference>
<keyword evidence="11" id="KW-1185">Reference proteome</keyword>
<protein>
    <submittedName>
        <fullName evidence="10">Aspartyl protease ASP3</fullName>
    </submittedName>
</protein>
<dbReference type="AlphaFoldDB" id="A0A9W5T9S9"/>
<dbReference type="PANTHER" id="PTHR47966:SF51">
    <property type="entry name" value="BETA-SITE APP-CLEAVING ENZYME, ISOFORM A-RELATED"/>
    <property type="match status" value="1"/>
</dbReference>
<dbReference type="PROSITE" id="PS51767">
    <property type="entry name" value="PEPTIDASE_A1"/>
    <property type="match status" value="1"/>
</dbReference>
<evidence type="ECO:0000256" key="6">
    <source>
        <dbReference type="PIRSR" id="PIRSR601461-2"/>
    </source>
</evidence>
<dbReference type="GO" id="GO:0004190">
    <property type="term" value="F:aspartic-type endopeptidase activity"/>
    <property type="evidence" value="ECO:0007669"/>
    <property type="project" value="UniProtKB-KW"/>
</dbReference>